<dbReference type="EMBL" id="CAWUPB010000913">
    <property type="protein sequence ID" value="CAK7329546.1"/>
    <property type="molecule type" value="Genomic_DNA"/>
</dbReference>
<gene>
    <name evidence="1" type="ORF">DCAF_LOCUS7301</name>
</gene>
<comment type="caution">
    <text evidence="1">The sequence shown here is derived from an EMBL/GenBank/DDBJ whole genome shotgun (WGS) entry which is preliminary data.</text>
</comment>
<dbReference type="Proteomes" id="UP001314170">
    <property type="component" value="Unassembled WGS sequence"/>
</dbReference>
<proteinExistence type="predicted"/>
<reference evidence="1 2" key="1">
    <citation type="submission" date="2024-01" db="EMBL/GenBank/DDBJ databases">
        <authorList>
            <person name="Waweru B."/>
        </authorList>
    </citation>
    <scope>NUCLEOTIDE SEQUENCE [LARGE SCALE GENOMIC DNA]</scope>
</reference>
<evidence type="ECO:0000313" key="1">
    <source>
        <dbReference type="EMBL" id="CAK7329546.1"/>
    </source>
</evidence>
<organism evidence="1 2">
    <name type="scientific">Dovyalis caffra</name>
    <dbReference type="NCBI Taxonomy" id="77055"/>
    <lineage>
        <taxon>Eukaryota</taxon>
        <taxon>Viridiplantae</taxon>
        <taxon>Streptophyta</taxon>
        <taxon>Embryophyta</taxon>
        <taxon>Tracheophyta</taxon>
        <taxon>Spermatophyta</taxon>
        <taxon>Magnoliopsida</taxon>
        <taxon>eudicotyledons</taxon>
        <taxon>Gunneridae</taxon>
        <taxon>Pentapetalae</taxon>
        <taxon>rosids</taxon>
        <taxon>fabids</taxon>
        <taxon>Malpighiales</taxon>
        <taxon>Salicaceae</taxon>
        <taxon>Flacourtieae</taxon>
        <taxon>Dovyalis</taxon>
    </lineage>
</organism>
<accession>A0AAV1R6A6</accession>
<dbReference type="AlphaFoldDB" id="A0AAV1R6A6"/>
<name>A0AAV1R6A6_9ROSI</name>
<evidence type="ECO:0000313" key="2">
    <source>
        <dbReference type="Proteomes" id="UP001314170"/>
    </source>
</evidence>
<sequence>MQDLEAVISFFGVVDEGFDTPKTNYIMLSAGMISKAPRHQIKGITGVCDLAKGCDLMSKQMDKTKMIESKLE</sequence>
<protein>
    <submittedName>
        <fullName evidence="1">Uncharacterized protein</fullName>
    </submittedName>
</protein>
<keyword evidence="2" id="KW-1185">Reference proteome</keyword>